<feature type="transmembrane region" description="Helical" evidence="1">
    <location>
        <begin position="48"/>
        <end position="67"/>
    </location>
</feature>
<keyword evidence="1" id="KW-0812">Transmembrane</keyword>
<evidence type="ECO:0000313" key="2">
    <source>
        <dbReference type="EMBL" id="MBA9026775.1"/>
    </source>
</evidence>
<evidence type="ECO:0008006" key="4">
    <source>
        <dbReference type="Google" id="ProtNLM"/>
    </source>
</evidence>
<dbReference type="RefSeq" id="WP_182502541.1">
    <property type="nucleotide sequence ID" value="NZ_JACJHX010000005.1"/>
</dbReference>
<keyword evidence="1" id="KW-1133">Transmembrane helix</keyword>
<feature type="transmembrane region" description="Helical" evidence="1">
    <location>
        <begin position="136"/>
        <end position="159"/>
    </location>
</feature>
<feature type="transmembrane region" description="Helical" evidence="1">
    <location>
        <begin position="207"/>
        <end position="227"/>
    </location>
</feature>
<name>A0ABR6CQC6_9BACI</name>
<feature type="transmembrane region" description="Helical" evidence="1">
    <location>
        <begin position="171"/>
        <end position="195"/>
    </location>
</feature>
<evidence type="ECO:0000313" key="3">
    <source>
        <dbReference type="Proteomes" id="UP000626697"/>
    </source>
</evidence>
<evidence type="ECO:0000256" key="1">
    <source>
        <dbReference type="SAM" id="Phobius"/>
    </source>
</evidence>
<feature type="transmembrane region" description="Helical" evidence="1">
    <location>
        <begin position="21"/>
        <end position="42"/>
    </location>
</feature>
<comment type="caution">
    <text evidence="2">The sequence shown here is derived from an EMBL/GenBank/DDBJ whole genome shotgun (WGS) entry which is preliminary data.</text>
</comment>
<dbReference type="Proteomes" id="UP000626697">
    <property type="component" value="Unassembled WGS sequence"/>
</dbReference>
<protein>
    <recommendedName>
        <fullName evidence="4">ABC-2 type transport system permease protein</fullName>
    </recommendedName>
</protein>
<keyword evidence="1" id="KW-0472">Membrane</keyword>
<accession>A0ABR6CQC6</accession>
<gene>
    <name evidence="2" type="ORF">HNP81_002060</name>
</gene>
<reference evidence="2 3" key="1">
    <citation type="submission" date="2020-08" db="EMBL/GenBank/DDBJ databases">
        <title>Genomic Encyclopedia of Type Strains, Phase IV (KMG-IV): sequencing the most valuable type-strain genomes for metagenomic binning, comparative biology and taxonomic classification.</title>
        <authorList>
            <person name="Goeker M."/>
        </authorList>
    </citation>
    <scope>NUCLEOTIDE SEQUENCE [LARGE SCALE GENOMIC DNA]</scope>
    <source>
        <strain evidence="2 3">DSM 105481</strain>
    </source>
</reference>
<proteinExistence type="predicted"/>
<dbReference type="EMBL" id="JACJHX010000005">
    <property type="protein sequence ID" value="MBA9026775.1"/>
    <property type="molecule type" value="Genomic_DNA"/>
</dbReference>
<sequence length="242" mass="27993">MSHSKQALWLAWFEIKKSIGKVILLMIFMFLPFTAFLITSLHDYLEKNIVMFDYIFLLAFALAAAWVRPKGFQLDKLTDGMYGSPFFVFLNQLPIQKDVLVKSRFIVYFVYSVPFQLLLLVLLYSFSPELRAFMPWYSYLVFSIIWLSFNAYWGLVYPVADAGEKATTTTVAFSSILLVIVGMFVPLIIAVYTNYGIVGWTMFAAKRWPIISSALSIIAALYGLSYWKHSMKKKIDRNDYFN</sequence>
<feature type="transmembrane region" description="Helical" evidence="1">
    <location>
        <begin position="105"/>
        <end position="124"/>
    </location>
</feature>
<organism evidence="2 3">
    <name type="scientific">Peribacillus huizhouensis</name>
    <dbReference type="NCBI Taxonomy" id="1501239"/>
    <lineage>
        <taxon>Bacteria</taxon>
        <taxon>Bacillati</taxon>
        <taxon>Bacillota</taxon>
        <taxon>Bacilli</taxon>
        <taxon>Bacillales</taxon>
        <taxon>Bacillaceae</taxon>
        <taxon>Peribacillus</taxon>
    </lineage>
</organism>
<keyword evidence="3" id="KW-1185">Reference proteome</keyword>